<dbReference type="Gene3D" id="3.40.50.450">
    <property type="match status" value="1"/>
</dbReference>
<proteinExistence type="predicted"/>
<dbReference type="EMBL" id="MHQL01000032">
    <property type="protein sequence ID" value="OHA02530.1"/>
    <property type="molecule type" value="Genomic_DNA"/>
</dbReference>
<sequence>MPPKLIITTGISGCGRPEYLETWEEHCRERGKKVKVFHMGGLMKEHAREMALDLPEDNILNIDNKRLDILRSAVSKGILAELKHEYKDFDAVVLVVHVFFFWKERLQRSYDRFMRAFSPDMFISFVDDAGKILKRLNARAQWKDQGMTRRDILRWQATEVEVTAILAENAWKPHYVVAVEQPISTLYKLIFHPEIEQVYIAMPISHFREPEDRRAIDAFVERLNQYFVVFNPLSVEAVGAVNPKDPKRDTVMDHHTVNRDLHWFVQQSDKIIPYWPKAVPSPGMNIETYHAFMNGKDVWVVFLGAETSPFTTYFATKFFTSEEAFFAFLKEKYPERSSLAW</sequence>
<dbReference type="Proteomes" id="UP000177811">
    <property type="component" value="Unassembled WGS sequence"/>
</dbReference>
<dbReference type="Pfam" id="PF13207">
    <property type="entry name" value="AAA_17"/>
    <property type="match status" value="1"/>
</dbReference>
<dbReference type="InterPro" id="IPR027417">
    <property type="entry name" value="P-loop_NTPase"/>
</dbReference>
<dbReference type="SUPFAM" id="SSF52540">
    <property type="entry name" value="P-loop containing nucleoside triphosphate hydrolases"/>
    <property type="match status" value="1"/>
</dbReference>
<reference evidence="1 2" key="1">
    <citation type="journal article" date="2016" name="Nat. Commun.">
        <title>Thousands of microbial genomes shed light on interconnected biogeochemical processes in an aquifer system.</title>
        <authorList>
            <person name="Anantharaman K."/>
            <person name="Brown C.T."/>
            <person name="Hug L.A."/>
            <person name="Sharon I."/>
            <person name="Castelle C.J."/>
            <person name="Probst A.J."/>
            <person name="Thomas B.C."/>
            <person name="Singh A."/>
            <person name="Wilkins M.J."/>
            <person name="Karaoz U."/>
            <person name="Brodie E.L."/>
            <person name="Williams K.H."/>
            <person name="Hubbard S.S."/>
            <person name="Banfield J.F."/>
        </authorList>
    </citation>
    <scope>NUCLEOTIDE SEQUENCE [LARGE SCALE GENOMIC DNA]</scope>
</reference>
<name>A0A1G2KSX6_9BACT</name>
<evidence type="ECO:0000313" key="1">
    <source>
        <dbReference type="EMBL" id="OHA02530.1"/>
    </source>
</evidence>
<dbReference type="AlphaFoldDB" id="A0A1G2KSX6"/>
<dbReference type="Gene3D" id="3.40.50.300">
    <property type="entry name" value="P-loop containing nucleotide triphosphate hydrolases"/>
    <property type="match status" value="1"/>
</dbReference>
<comment type="caution">
    <text evidence="1">The sequence shown here is derived from an EMBL/GenBank/DDBJ whole genome shotgun (WGS) entry which is preliminary data.</text>
</comment>
<protein>
    <submittedName>
        <fullName evidence="1">Uncharacterized protein</fullName>
    </submittedName>
</protein>
<gene>
    <name evidence="1" type="ORF">A3C16_00610</name>
</gene>
<evidence type="ECO:0000313" key="2">
    <source>
        <dbReference type="Proteomes" id="UP000177811"/>
    </source>
</evidence>
<organism evidence="1 2">
    <name type="scientific">Candidatus Sungbacteria bacterium RIFCSPHIGHO2_02_FULL_51_29</name>
    <dbReference type="NCBI Taxonomy" id="1802273"/>
    <lineage>
        <taxon>Bacteria</taxon>
        <taxon>Candidatus Sungiibacteriota</taxon>
    </lineage>
</organism>
<accession>A0A1G2KSX6</accession>